<dbReference type="InterPro" id="IPR036412">
    <property type="entry name" value="HAD-like_sf"/>
</dbReference>
<dbReference type="Proteomes" id="UP000199568">
    <property type="component" value="Unassembled WGS sequence"/>
</dbReference>
<evidence type="ECO:0000313" key="1">
    <source>
        <dbReference type="EMBL" id="SET36610.1"/>
    </source>
</evidence>
<dbReference type="AlphaFoldDB" id="A0A1I0DX48"/>
<proteinExistence type="predicted"/>
<dbReference type="Gene3D" id="3.40.50.1000">
    <property type="entry name" value="HAD superfamily/HAD-like"/>
    <property type="match status" value="1"/>
</dbReference>
<evidence type="ECO:0000313" key="2">
    <source>
        <dbReference type="Proteomes" id="UP000199568"/>
    </source>
</evidence>
<dbReference type="STRING" id="426128.SAMN05660297_02165"/>
<organism evidence="1 2">
    <name type="scientific">Natronincola peptidivorans</name>
    <dbReference type="NCBI Taxonomy" id="426128"/>
    <lineage>
        <taxon>Bacteria</taxon>
        <taxon>Bacillati</taxon>
        <taxon>Bacillota</taxon>
        <taxon>Clostridia</taxon>
        <taxon>Peptostreptococcales</taxon>
        <taxon>Natronincolaceae</taxon>
        <taxon>Natronincola</taxon>
    </lineage>
</organism>
<dbReference type="EMBL" id="FOHU01000009">
    <property type="protein sequence ID" value="SET36610.1"/>
    <property type="molecule type" value="Genomic_DNA"/>
</dbReference>
<dbReference type="InterPro" id="IPR023214">
    <property type="entry name" value="HAD_sf"/>
</dbReference>
<dbReference type="Pfam" id="PF08282">
    <property type="entry name" value="Hydrolase_3"/>
    <property type="match status" value="1"/>
</dbReference>
<name>A0A1I0DX48_9FIRM</name>
<protein>
    <submittedName>
        <fullName evidence="1">ATPase, P-type (Transporting), HAD superfamily, subfamily IC</fullName>
    </submittedName>
</protein>
<sequence length="156" mass="17336">MLEIDIPGRGKLTIENIVFDYNGTLAVDGVLTQETKDFLIKIQDYVEVHILTADTYGTVLKECHNLGVILQTFPYENAGIQKKRIIEELGKEKTIAIGNGYNDIMMLEESILSIAVMGKEGCSGKLLMTADIVVNSIEDVFTMLLKPSRIKATLRN</sequence>
<gene>
    <name evidence="1" type="ORF">SAMN05660297_02165</name>
</gene>
<dbReference type="RefSeq" id="WP_090443589.1">
    <property type="nucleotide sequence ID" value="NZ_FOHU01000009.1"/>
</dbReference>
<reference evidence="1 2" key="1">
    <citation type="submission" date="2016-10" db="EMBL/GenBank/DDBJ databases">
        <authorList>
            <person name="de Groot N.N."/>
        </authorList>
    </citation>
    <scope>NUCLEOTIDE SEQUENCE [LARGE SCALE GENOMIC DNA]</scope>
    <source>
        <strain evidence="1 2">DSM 18979</strain>
    </source>
</reference>
<dbReference type="OrthoDB" id="159409at2"/>
<dbReference type="SUPFAM" id="SSF56784">
    <property type="entry name" value="HAD-like"/>
    <property type="match status" value="1"/>
</dbReference>
<keyword evidence="2" id="KW-1185">Reference proteome</keyword>
<accession>A0A1I0DX48</accession>